<reference evidence="6" key="1">
    <citation type="journal article" date="2006" name="Science">
        <title>Ancient noncoding elements conserved in the human genome.</title>
        <authorList>
            <person name="Venkatesh B."/>
            <person name="Kirkness E.F."/>
            <person name="Loh Y.H."/>
            <person name="Halpern A.L."/>
            <person name="Lee A.P."/>
            <person name="Johnson J."/>
            <person name="Dandona N."/>
            <person name="Viswanathan L.D."/>
            <person name="Tay A."/>
            <person name="Venter J.C."/>
            <person name="Strausberg R.L."/>
            <person name="Brenner S."/>
        </authorList>
    </citation>
    <scope>NUCLEOTIDE SEQUENCE [LARGE SCALE GENOMIC DNA]</scope>
</reference>
<dbReference type="Proteomes" id="UP000314986">
    <property type="component" value="Unassembled WGS sequence"/>
</dbReference>
<comment type="similarity">
    <text evidence="1">Belongs to the Bcl-2 family.</text>
</comment>
<dbReference type="GO" id="GO:2001236">
    <property type="term" value="P:regulation of extrinsic apoptotic signaling pathway"/>
    <property type="evidence" value="ECO:0007669"/>
    <property type="project" value="TreeGrafter"/>
</dbReference>
<reference evidence="5" key="5">
    <citation type="submission" date="2025-09" db="UniProtKB">
        <authorList>
            <consortium name="Ensembl"/>
        </authorList>
    </citation>
    <scope>IDENTIFICATION</scope>
</reference>
<reference evidence="6" key="2">
    <citation type="journal article" date="2007" name="PLoS Biol.">
        <title>Survey sequencing and comparative analysis of the elephant shark (Callorhinchus milii) genome.</title>
        <authorList>
            <person name="Venkatesh B."/>
            <person name="Kirkness E.F."/>
            <person name="Loh Y.H."/>
            <person name="Halpern A.L."/>
            <person name="Lee A.P."/>
            <person name="Johnson J."/>
            <person name="Dandona N."/>
            <person name="Viswanathan L.D."/>
            <person name="Tay A."/>
            <person name="Venter J.C."/>
            <person name="Strausberg R.L."/>
            <person name="Brenner S."/>
        </authorList>
    </citation>
    <scope>NUCLEOTIDE SEQUENCE [LARGE SCALE GENOMIC DNA]</scope>
</reference>
<evidence type="ECO:0000313" key="5">
    <source>
        <dbReference type="Ensembl" id="ENSCMIP00000032422.1"/>
    </source>
</evidence>
<dbReference type="InParanoid" id="A0A4W3ISR9"/>
<feature type="region of interest" description="Disordered" evidence="4">
    <location>
        <begin position="308"/>
        <end position="329"/>
    </location>
</feature>
<dbReference type="GO" id="GO:0006915">
    <property type="term" value="P:apoptotic process"/>
    <property type="evidence" value="ECO:0007669"/>
    <property type="project" value="UniProtKB-KW"/>
</dbReference>
<dbReference type="PROSITE" id="PS01258">
    <property type="entry name" value="BH2"/>
    <property type="match status" value="1"/>
</dbReference>
<dbReference type="PANTHER" id="PTHR14965">
    <property type="entry name" value="SI:CH73-248E21.1"/>
    <property type="match status" value="1"/>
</dbReference>
<evidence type="ECO:0000313" key="6">
    <source>
        <dbReference type="Proteomes" id="UP000314986"/>
    </source>
</evidence>
<reference evidence="5" key="4">
    <citation type="submission" date="2025-08" db="UniProtKB">
        <authorList>
            <consortium name="Ensembl"/>
        </authorList>
    </citation>
    <scope>IDENTIFICATION</scope>
</reference>
<dbReference type="PANTHER" id="PTHR14965:SF2">
    <property type="entry name" value="BCL-2-LIKE PROTEIN 12"/>
    <property type="match status" value="1"/>
</dbReference>
<keyword evidence="3" id="KW-0053">Apoptosis</keyword>
<dbReference type="Gene3D" id="1.10.437.10">
    <property type="entry name" value="Blc2-like"/>
    <property type="match status" value="1"/>
</dbReference>
<protein>
    <recommendedName>
        <fullName evidence="7">Bcl-2-like protein 12</fullName>
    </recommendedName>
</protein>
<dbReference type="InterPro" id="IPR036834">
    <property type="entry name" value="Bcl-2-like_sf"/>
</dbReference>
<evidence type="ECO:0008006" key="7">
    <source>
        <dbReference type="Google" id="ProtNLM"/>
    </source>
</evidence>
<evidence type="ECO:0000256" key="4">
    <source>
        <dbReference type="SAM" id="MobiDB-lite"/>
    </source>
</evidence>
<feature type="compositionally biased region" description="Acidic residues" evidence="4">
    <location>
        <begin position="109"/>
        <end position="118"/>
    </location>
</feature>
<feature type="compositionally biased region" description="Polar residues" evidence="4">
    <location>
        <begin position="263"/>
        <end position="279"/>
    </location>
</feature>
<dbReference type="SUPFAM" id="SSF56854">
    <property type="entry name" value="Bcl-2 inhibitors of programmed cell death"/>
    <property type="match status" value="1"/>
</dbReference>
<dbReference type="InterPro" id="IPR020726">
    <property type="entry name" value="Bcl2_BH2_motif_CS"/>
</dbReference>
<dbReference type="STRING" id="7868.ENSCMIP00000032422"/>
<dbReference type="AlphaFoldDB" id="A0A4W3ISR9"/>
<feature type="compositionally biased region" description="Basic and acidic residues" evidence="4">
    <location>
        <begin position="233"/>
        <end position="245"/>
    </location>
</feature>
<organism evidence="5 6">
    <name type="scientific">Callorhinchus milii</name>
    <name type="common">Ghost shark</name>
    <dbReference type="NCBI Taxonomy" id="7868"/>
    <lineage>
        <taxon>Eukaryota</taxon>
        <taxon>Metazoa</taxon>
        <taxon>Chordata</taxon>
        <taxon>Craniata</taxon>
        <taxon>Vertebrata</taxon>
        <taxon>Chondrichthyes</taxon>
        <taxon>Holocephali</taxon>
        <taxon>Chimaeriformes</taxon>
        <taxon>Callorhinchidae</taxon>
        <taxon>Callorhinchus</taxon>
    </lineage>
</organism>
<keyword evidence="6" id="KW-1185">Reference proteome</keyword>
<proteinExistence type="inferred from homology"/>
<name>A0A4W3ISR9_CALMI</name>
<reference evidence="6" key="3">
    <citation type="journal article" date="2014" name="Nature">
        <title>Elephant shark genome provides unique insights into gnathostome evolution.</title>
        <authorList>
            <consortium name="International Elephant Shark Genome Sequencing Consortium"/>
            <person name="Venkatesh B."/>
            <person name="Lee A.P."/>
            <person name="Ravi V."/>
            <person name="Maurya A.K."/>
            <person name="Lian M.M."/>
            <person name="Swann J.B."/>
            <person name="Ohta Y."/>
            <person name="Flajnik M.F."/>
            <person name="Sutoh Y."/>
            <person name="Kasahara M."/>
            <person name="Hoon S."/>
            <person name="Gangu V."/>
            <person name="Roy S.W."/>
            <person name="Irimia M."/>
            <person name="Korzh V."/>
            <person name="Kondrychyn I."/>
            <person name="Lim Z.W."/>
            <person name="Tay B.H."/>
            <person name="Tohari S."/>
            <person name="Kong K.W."/>
            <person name="Ho S."/>
            <person name="Lorente-Galdos B."/>
            <person name="Quilez J."/>
            <person name="Marques-Bonet T."/>
            <person name="Raney B.J."/>
            <person name="Ingham P.W."/>
            <person name="Tay A."/>
            <person name="Hillier L.W."/>
            <person name="Minx P."/>
            <person name="Boehm T."/>
            <person name="Wilson R.K."/>
            <person name="Brenner S."/>
            <person name="Warren W.C."/>
        </authorList>
    </citation>
    <scope>NUCLEOTIDE SEQUENCE [LARGE SCALE GENOMIC DNA]</scope>
</reference>
<feature type="compositionally biased region" description="Basic and acidic residues" evidence="4">
    <location>
        <begin position="146"/>
        <end position="181"/>
    </location>
</feature>
<dbReference type="OMA" id="QYMDMFV"/>
<evidence type="ECO:0000256" key="2">
    <source>
        <dbReference type="ARBA" id="ARBA00022553"/>
    </source>
</evidence>
<feature type="region of interest" description="Disordered" evidence="4">
    <location>
        <begin position="231"/>
        <end position="281"/>
    </location>
</feature>
<feature type="region of interest" description="Disordered" evidence="4">
    <location>
        <begin position="60"/>
        <end position="118"/>
    </location>
</feature>
<accession>A0A4W3ISR9</accession>
<feature type="compositionally biased region" description="Basic and acidic residues" evidence="4">
    <location>
        <begin position="60"/>
        <end position="108"/>
    </location>
</feature>
<evidence type="ECO:0000256" key="1">
    <source>
        <dbReference type="ARBA" id="ARBA00009458"/>
    </source>
</evidence>
<evidence type="ECO:0000256" key="3">
    <source>
        <dbReference type="ARBA" id="ARBA00022703"/>
    </source>
</evidence>
<dbReference type="GeneTree" id="ENSGT00940000154318"/>
<feature type="compositionally biased region" description="Polar residues" evidence="4">
    <location>
        <begin position="308"/>
        <end position="325"/>
    </location>
</feature>
<dbReference type="Ensembl" id="ENSCMIT00000032914.1">
    <property type="protein sequence ID" value="ENSCMIP00000032422.1"/>
    <property type="gene ID" value="ENSCMIG00000013858.1"/>
</dbReference>
<sequence length="462" mass="52336">MEVVVEAVRSELPTGQRNSLIILKNETKMVLEAFLARTLTLNEGSKVGHVGRYYLDSKKFSSRPEETQGHIEERSSRREGEGKREGKHRGSLEREKEEKRKSPPRGEGDEGQEDWDSTDEDIARAEEKKHNFKTTIRRLIRRKRKAKEDRVEDKQRYKEPLEDRGSVKRQGKADLRSDSLRRQRNTHPLLACAGASGDLSEPEETDVTQLRSSSKKRSGFNLSRLLRKVSLGKLEETPARGKAEQDPDPQQPPRRPNTLPLYGTNQGNNHHNLGTAGTQRSDDEEFYYKVARELDILVQKHHARSAQVSPSTDLTPFESPMNNNVPQPPLSDKEDMIERIVELLQEQGDIINKKMSRDPFLRNKMSRMSYGSFTRLVEVFTADVGGGVGAQSGESVATSPELTKIALTMELTRKVAGINSHAVQQLMGYSMQYMDMFVPWLQANGGWEKAVPLDSPPEHQID</sequence>
<feature type="region of interest" description="Disordered" evidence="4">
    <location>
        <begin position="139"/>
        <end position="217"/>
    </location>
</feature>
<keyword evidence="2" id="KW-0597">Phosphoprotein</keyword>